<feature type="compositionally biased region" description="Basic and acidic residues" evidence="1">
    <location>
        <begin position="157"/>
        <end position="171"/>
    </location>
</feature>
<dbReference type="Proteomes" id="UP000593577">
    <property type="component" value="Unassembled WGS sequence"/>
</dbReference>
<comment type="caution">
    <text evidence="2">The sequence shown here is derived from an EMBL/GenBank/DDBJ whole genome shotgun (WGS) entry which is preliminary data.</text>
</comment>
<gene>
    <name evidence="2" type="ORF">Goari_022459</name>
</gene>
<accession>A0A7J8YUE0</accession>
<sequence>MGIVPATIFTSRVNAPYSFPLIIRTIKNCIRSTGRRELKYIYIWEHGYDFIPMCELILALELATSLKYMTWFRHHGKPYLLPEEQKTREHCRRSPRRTRMNPRLGVHAFVELSSTPNPQVASMAAPPPYHYPSIVSQTHPVTQRDDIQRQPSMTRHSSTEERKENKDKDGGQGEDEDNKAEMPEHQL</sequence>
<evidence type="ECO:0000313" key="3">
    <source>
        <dbReference type="Proteomes" id="UP000593577"/>
    </source>
</evidence>
<organism evidence="2 3">
    <name type="scientific">Gossypium aridum</name>
    <name type="common">American cotton</name>
    <name type="synonym">Erioxylum aridum</name>
    <dbReference type="NCBI Taxonomy" id="34290"/>
    <lineage>
        <taxon>Eukaryota</taxon>
        <taxon>Viridiplantae</taxon>
        <taxon>Streptophyta</taxon>
        <taxon>Embryophyta</taxon>
        <taxon>Tracheophyta</taxon>
        <taxon>Spermatophyta</taxon>
        <taxon>Magnoliopsida</taxon>
        <taxon>eudicotyledons</taxon>
        <taxon>Gunneridae</taxon>
        <taxon>Pentapetalae</taxon>
        <taxon>rosids</taxon>
        <taxon>malvids</taxon>
        <taxon>Malvales</taxon>
        <taxon>Malvaceae</taxon>
        <taxon>Malvoideae</taxon>
        <taxon>Gossypium</taxon>
    </lineage>
</organism>
<proteinExistence type="predicted"/>
<reference evidence="2 3" key="1">
    <citation type="journal article" date="2019" name="Genome Biol. Evol.">
        <title>Insights into the evolution of the New World diploid cottons (Gossypium, subgenus Houzingenia) based on genome sequencing.</title>
        <authorList>
            <person name="Grover C.E."/>
            <person name="Arick M.A. 2nd"/>
            <person name="Thrash A."/>
            <person name="Conover J.L."/>
            <person name="Sanders W.S."/>
            <person name="Peterson D.G."/>
            <person name="Frelichowski J.E."/>
            <person name="Scheffler J.A."/>
            <person name="Scheffler B.E."/>
            <person name="Wendel J.F."/>
        </authorList>
    </citation>
    <scope>NUCLEOTIDE SEQUENCE [LARGE SCALE GENOMIC DNA]</scope>
    <source>
        <strain evidence="2">185</strain>
        <tissue evidence="2">Leaf</tissue>
    </source>
</reference>
<feature type="region of interest" description="Disordered" evidence="1">
    <location>
        <begin position="140"/>
        <end position="187"/>
    </location>
</feature>
<dbReference type="AlphaFoldDB" id="A0A7J8YUE0"/>
<evidence type="ECO:0000313" key="2">
    <source>
        <dbReference type="EMBL" id="MBA0702639.1"/>
    </source>
</evidence>
<protein>
    <submittedName>
        <fullName evidence="2">Uncharacterized protein</fullName>
    </submittedName>
</protein>
<dbReference type="EMBL" id="JABFAA010352845">
    <property type="protein sequence ID" value="MBA0702639.1"/>
    <property type="molecule type" value="Genomic_DNA"/>
</dbReference>
<keyword evidence="3" id="KW-1185">Reference proteome</keyword>
<name>A0A7J8YUE0_GOSAI</name>
<evidence type="ECO:0000256" key="1">
    <source>
        <dbReference type="SAM" id="MobiDB-lite"/>
    </source>
</evidence>